<dbReference type="EMBL" id="AFLV02000058">
    <property type="protein sequence ID" value="EKR63582.1"/>
    <property type="molecule type" value="Genomic_DNA"/>
</dbReference>
<proteinExistence type="predicted"/>
<organism evidence="1 2">
    <name type="scientific">Leptospira weilii str. 2006001853</name>
    <dbReference type="NCBI Taxonomy" id="1001589"/>
    <lineage>
        <taxon>Bacteria</taxon>
        <taxon>Pseudomonadati</taxon>
        <taxon>Spirochaetota</taxon>
        <taxon>Spirochaetia</taxon>
        <taxon>Leptospirales</taxon>
        <taxon>Leptospiraceae</taxon>
        <taxon>Leptospira</taxon>
    </lineage>
</organism>
<gene>
    <name evidence="1" type="ORF">LEP1GSC036_4294</name>
</gene>
<comment type="caution">
    <text evidence="1">The sequence shown here is derived from an EMBL/GenBank/DDBJ whole genome shotgun (WGS) entry which is preliminary data.</text>
</comment>
<dbReference type="Proteomes" id="UP000001338">
    <property type="component" value="Unassembled WGS sequence"/>
</dbReference>
<protein>
    <submittedName>
        <fullName evidence="1">Uncharacterized protein</fullName>
    </submittedName>
</protein>
<evidence type="ECO:0000313" key="2">
    <source>
        <dbReference type="Proteomes" id="UP000001338"/>
    </source>
</evidence>
<evidence type="ECO:0000313" key="1">
    <source>
        <dbReference type="EMBL" id="EKR63582.1"/>
    </source>
</evidence>
<reference evidence="1 2" key="1">
    <citation type="submission" date="2012-10" db="EMBL/GenBank/DDBJ databases">
        <authorList>
            <person name="Harkins D.M."/>
            <person name="Durkin A.S."/>
            <person name="Brinkac L.M."/>
            <person name="Haft D.H."/>
            <person name="Selengut J.D."/>
            <person name="Sanka R."/>
            <person name="DePew J."/>
            <person name="Purushe J."/>
            <person name="Whelen A.C."/>
            <person name="Vinetz J.M."/>
            <person name="Sutton G.G."/>
            <person name="Nierman W.C."/>
            <person name="Fouts D.E."/>
        </authorList>
    </citation>
    <scope>NUCLEOTIDE SEQUENCE [LARGE SCALE GENOMIC DNA]</scope>
    <source>
        <strain evidence="1 2">2006001853</strain>
    </source>
</reference>
<accession>A0A828YXN1</accession>
<dbReference type="AlphaFoldDB" id="A0A828YXN1"/>
<name>A0A828YXN1_9LEPT</name>
<sequence length="66" mass="7840">MFAKRVSLNQNRCCSFGKKFETEFESKYIRDQIYKFFGIQKLNSTKNGLKKSKIELRAVGKRSFHE</sequence>